<evidence type="ECO:0008006" key="3">
    <source>
        <dbReference type="Google" id="ProtNLM"/>
    </source>
</evidence>
<comment type="caution">
    <text evidence="1">The sequence shown here is derived from an EMBL/GenBank/DDBJ whole genome shotgun (WGS) entry which is preliminary data.</text>
</comment>
<sequence length="79" mass="9297">MKDENKKYLLDTNHCVYILNAKRKPESKQSEMEKNTVKAASYCLDSFIHLSKRRVRPTHQFKPNIAVRRTHPTLANPCR</sequence>
<evidence type="ECO:0000313" key="1">
    <source>
        <dbReference type="EMBL" id="TGO03423.1"/>
    </source>
</evidence>
<protein>
    <recommendedName>
        <fullName evidence="3">PIN domain-containing protein</fullName>
    </recommendedName>
</protein>
<dbReference type="Proteomes" id="UP000030428">
    <property type="component" value="Unassembled WGS sequence"/>
</dbReference>
<evidence type="ECO:0000313" key="2">
    <source>
        <dbReference type="Proteomes" id="UP000030428"/>
    </source>
</evidence>
<name>A0A4E0QRL3_9GAMM</name>
<proteinExistence type="predicted"/>
<dbReference type="EMBL" id="JSZA02000019">
    <property type="protein sequence ID" value="TGO03423.1"/>
    <property type="molecule type" value="Genomic_DNA"/>
</dbReference>
<reference evidence="1 2" key="1">
    <citation type="journal article" date="2016" name="Front. Microbiol.">
        <title>Single-Cell (Meta-)Genomics of a Dimorphic Candidatus Thiomargarita nelsonii Reveals Genomic Plasticity.</title>
        <authorList>
            <person name="Flood B.E."/>
            <person name="Fliss P."/>
            <person name="Jones D.S."/>
            <person name="Dick G.J."/>
            <person name="Jain S."/>
            <person name="Kaster A.K."/>
            <person name="Winkel M."/>
            <person name="Mussmann M."/>
            <person name="Bailey J."/>
        </authorList>
    </citation>
    <scope>NUCLEOTIDE SEQUENCE [LARGE SCALE GENOMIC DNA]</scope>
    <source>
        <strain evidence="1">Hydrate Ridge</strain>
    </source>
</reference>
<accession>A0A4E0QRL3</accession>
<keyword evidence="2" id="KW-1185">Reference proteome</keyword>
<dbReference type="AlphaFoldDB" id="A0A4E0QRL3"/>
<gene>
    <name evidence="1" type="ORF">PN36_06655</name>
</gene>
<organism evidence="1 2">
    <name type="scientific">Candidatus Thiomargarita nelsonii</name>
    <dbReference type="NCBI Taxonomy" id="1003181"/>
    <lineage>
        <taxon>Bacteria</taxon>
        <taxon>Pseudomonadati</taxon>
        <taxon>Pseudomonadota</taxon>
        <taxon>Gammaproteobacteria</taxon>
        <taxon>Thiotrichales</taxon>
        <taxon>Thiotrichaceae</taxon>
        <taxon>Thiomargarita</taxon>
    </lineage>
</organism>